<feature type="compositionally biased region" description="Basic and acidic residues" evidence="1">
    <location>
        <begin position="47"/>
        <end position="60"/>
    </location>
</feature>
<reference evidence="2 3" key="1">
    <citation type="journal article" date="2015" name="Nat. Commun.">
        <title>Outbred genome sequencing and CRISPR/Cas9 gene editing in butterflies.</title>
        <authorList>
            <person name="Li X."/>
            <person name="Fan D."/>
            <person name="Zhang W."/>
            <person name="Liu G."/>
            <person name="Zhang L."/>
            <person name="Zhao L."/>
            <person name="Fang X."/>
            <person name="Chen L."/>
            <person name="Dong Y."/>
            <person name="Chen Y."/>
            <person name="Ding Y."/>
            <person name="Zhao R."/>
            <person name="Feng M."/>
            <person name="Zhu Y."/>
            <person name="Feng Y."/>
            <person name="Jiang X."/>
            <person name="Zhu D."/>
            <person name="Xiang H."/>
            <person name="Feng X."/>
            <person name="Li S."/>
            <person name="Wang J."/>
            <person name="Zhang G."/>
            <person name="Kronforst M.R."/>
            <person name="Wang W."/>
        </authorList>
    </citation>
    <scope>NUCLEOTIDE SEQUENCE [LARGE SCALE GENOMIC DNA]</scope>
    <source>
        <strain evidence="2">Ya'a_city_454_Px</strain>
        <tissue evidence="2">Whole body</tissue>
    </source>
</reference>
<feature type="region of interest" description="Disordered" evidence="1">
    <location>
        <begin position="39"/>
        <end position="66"/>
    </location>
</feature>
<gene>
    <name evidence="2" type="ORF">RR46_02387</name>
</gene>
<feature type="compositionally biased region" description="Pro residues" evidence="1">
    <location>
        <begin position="103"/>
        <end position="115"/>
    </location>
</feature>
<feature type="region of interest" description="Disordered" evidence="1">
    <location>
        <begin position="80"/>
        <end position="154"/>
    </location>
</feature>
<sequence>MAIIVSTVPACRRAAVPATHARSALTRNLLFTDDLFKQKNPYLNNNKDAKTTTDLRRDSAQSHLGAQRFKVQELRVLRRARGYARREGRATRGQRGRSLSHLRPPPAARRPPAPPQQQLDRPLDEQRSTANTPRSNHHEMTSPFHDDSICWSLR</sequence>
<dbReference type="Proteomes" id="UP000053268">
    <property type="component" value="Unassembled WGS sequence"/>
</dbReference>
<keyword evidence="3" id="KW-1185">Reference proteome</keyword>
<dbReference type="EMBL" id="KQ459581">
    <property type="protein sequence ID" value="KPI99170.1"/>
    <property type="molecule type" value="Genomic_DNA"/>
</dbReference>
<evidence type="ECO:0000313" key="3">
    <source>
        <dbReference type="Proteomes" id="UP000053268"/>
    </source>
</evidence>
<dbReference type="AlphaFoldDB" id="A0A194Q701"/>
<evidence type="ECO:0000313" key="2">
    <source>
        <dbReference type="EMBL" id="KPI99170.1"/>
    </source>
</evidence>
<feature type="compositionally biased region" description="Basic and acidic residues" evidence="1">
    <location>
        <begin position="136"/>
        <end position="148"/>
    </location>
</feature>
<protein>
    <submittedName>
        <fullName evidence="2">Uncharacterized protein</fullName>
    </submittedName>
</protein>
<name>A0A194Q701_PAPXU</name>
<organism evidence="2 3">
    <name type="scientific">Papilio xuthus</name>
    <name type="common">Asian swallowtail butterfly</name>
    <dbReference type="NCBI Taxonomy" id="66420"/>
    <lineage>
        <taxon>Eukaryota</taxon>
        <taxon>Metazoa</taxon>
        <taxon>Ecdysozoa</taxon>
        <taxon>Arthropoda</taxon>
        <taxon>Hexapoda</taxon>
        <taxon>Insecta</taxon>
        <taxon>Pterygota</taxon>
        <taxon>Neoptera</taxon>
        <taxon>Endopterygota</taxon>
        <taxon>Lepidoptera</taxon>
        <taxon>Glossata</taxon>
        <taxon>Ditrysia</taxon>
        <taxon>Papilionoidea</taxon>
        <taxon>Papilionidae</taxon>
        <taxon>Papilioninae</taxon>
        <taxon>Papilio</taxon>
    </lineage>
</organism>
<proteinExistence type="predicted"/>
<evidence type="ECO:0000256" key="1">
    <source>
        <dbReference type="SAM" id="MobiDB-lite"/>
    </source>
</evidence>
<accession>A0A194Q701</accession>